<dbReference type="SUPFAM" id="SSF47933">
    <property type="entry name" value="ERP29 C domain-like"/>
    <property type="match status" value="1"/>
</dbReference>
<organism evidence="3 4">
    <name type="scientific">Fasciola hepatica</name>
    <name type="common">Liver fluke</name>
    <dbReference type="NCBI Taxonomy" id="6192"/>
    <lineage>
        <taxon>Eukaryota</taxon>
        <taxon>Metazoa</taxon>
        <taxon>Spiralia</taxon>
        <taxon>Lophotrochozoa</taxon>
        <taxon>Platyhelminthes</taxon>
        <taxon>Trematoda</taxon>
        <taxon>Digenea</taxon>
        <taxon>Plagiorchiida</taxon>
        <taxon>Echinostomata</taxon>
        <taxon>Echinostomatoidea</taxon>
        <taxon>Fasciolidae</taxon>
        <taxon>Fasciola</taxon>
    </lineage>
</organism>
<name>A0A4E0RX95_FASHE</name>
<dbReference type="InterPro" id="IPR011679">
    <property type="entry name" value="ERp29_C"/>
</dbReference>
<dbReference type="Gene3D" id="1.20.1150.12">
    <property type="entry name" value="Endoplasmic reticulum resident protein 29, C-terminal domain"/>
    <property type="match status" value="1"/>
</dbReference>
<accession>A0A4E0RX95</accession>
<dbReference type="InterPro" id="IPR016855">
    <property type="entry name" value="ERp29"/>
</dbReference>
<dbReference type="EMBL" id="JXXN02004890">
    <property type="protein sequence ID" value="THD20260.1"/>
    <property type="molecule type" value="Genomic_DNA"/>
</dbReference>
<dbReference type="InterPro" id="IPR036356">
    <property type="entry name" value="ERp29_C_sf"/>
</dbReference>
<sequence>MQFTIFSATLFHLLCSGCSTSSATRVAFHSTQTNLSNFLLHANVSPFSFLAVFDVMFPGPRFSEFQEFAKQLNTSNDLIVFHMLHSSTIPAEENVFYRFNLTYVELPYYMLFRRSHSIPITYRGSWKSEDILLWVSSVTGLRLPLPGCVAALDALAHEARTASVDELKKRLLPEFKRLTSLRRFISSDTVQFYLIVTENLVRLGPSYLQKESTRLKMLVDSEVSDDLKAKLKKRLNILTQFLPPKRAHLTEKTEL</sequence>
<keyword evidence="4" id="KW-1185">Reference proteome</keyword>
<evidence type="ECO:0000313" key="3">
    <source>
        <dbReference type="EMBL" id="THD20260.1"/>
    </source>
</evidence>
<dbReference type="Pfam" id="PF07749">
    <property type="entry name" value="ERp29"/>
    <property type="match status" value="1"/>
</dbReference>
<feature type="chain" id="PRO_5020037742" description="Endoplasmic reticulum resident protein 29 C-terminal domain-containing protein" evidence="1">
    <location>
        <begin position="24"/>
        <end position="255"/>
    </location>
</feature>
<evidence type="ECO:0000313" key="4">
    <source>
        <dbReference type="Proteomes" id="UP000230066"/>
    </source>
</evidence>
<dbReference type="Gene3D" id="3.40.30.10">
    <property type="entry name" value="Glutaredoxin"/>
    <property type="match status" value="1"/>
</dbReference>
<proteinExistence type="predicted"/>
<evidence type="ECO:0000259" key="2">
    <source>
        <dbReference type="Pfam" id="PF07749"/>
    </source>
</evidence>
<dbReference type="PANTHER" id="PTHR12211">
    <property type="entry name" value="ENDOPLASMIC RETICULUM PROTEIN ERP29"/>
    <property type="match status" value="1"/>
</dbReference>
<keyword evidence="1" id="KW-0732">Signal</keyword>
<gene>
    <name evidence="3" type="ORF">D915_009090</name>
</gene>
<reference evidence="3" key="1">
    <citation type="submission" date="2019-03" db="EMBL/GenBank/DDBJ databases">
        <title>Improved annotation for the trematode Fasciola hepatica.</title>
        <authorList>
            <person name="Choi Y.-J."/>
            <person name="Martin J."/>
            <person name="Mitreva M."/>
        </authorList>
    </citation>
    <scope>NUCLEOTIDE SEQUENCE [LARGE SCALE GENOMIC DNA]</scope>
</reference>
<comment type="caution">
    <text evidence="3">The sequence shown here is derived from an EMBL/GenBank/DDBJ whole genome shotgun (WGS) entry which is preliminary data.</text>
</comment>
<feature type="signal peptide" evidence="1">
    <location>
        <begin position="1"/>
        <end position="23"/>
    </location>
</feature>
<dbReference type="Proteomes" id="UP000230066">
    <property type="component" value="Unassembled WGS sequence"/>
</dbReference>
<dbReference type="GO" id="GO:0005783">
    <property type="term" value="C:endoplasmic reticulum"/>
    <property type="evidence" value="ECO:0007669"/>
    <property type="project" value="InterPro"/>
</dbReference>
<dbReference type="AlphaFoldDB" id="A0A4E0RX95"/>
<protein>
    <recommendedName>
        <fullName evidence="2">Endoplasmic reticulum resident protein 29 C-terminal domain-containing protein</fullName>
    </recommendedName>
</protein>
<dbReference type="PANTHER" id="PTHR12211:SF0">
    <property type="entry name" value="ENDOPLASMIC RETICULUM RESIDENT PROTEIN 29"/>
    <property type="match status" value="1"/>
</dbReference>
<evidence type="ECO:0000256" key="1">
    <source>
        <dbReference type="SAM" id="SignalP"/>
    </source>
</evidence>
<feature type="domain" description="Endoplasmic reticulum resident protein 29 C-terminal" evidence="2">
    <location>
        <begin position="147"/>
        <end position="241"/>
    </location>
</feature>